<name>A0A975NJG2_9BRAD</name>
<dbReference type="RefSeq" id="WP_215624431.1">
    <property type="nucleotide sequence ID" value="NZ_CP076134.1"/>
</dbReference>
<dbReference type="EMBL" id="CP076134">
    <property type="protein sequence ID" value="QWG15965.1"/>
    <property type="molecule type" value="Genomic_DNA"/>
</dbReference>
<protein>
    <submittedName>
        <fullName evidence="1">Uncharacterized protein</fullName>
    </submittedName>
</protein>
<evidence type="ECO:0000313" key="2">
    <source>
        <dbReference type="Proteomes" id="UP000680839"/>
    </source>
</evidence>
<dbReference type="Proteomes" id="UP000680839">
    <property type="component" value="Chromosome"/>
</dbReference>
<reference evidence="1" key="1">
    <citation type="submission" date="2021-06" db="EMBL/GenBank/DDBJ databases">
        <title>Bradyrhizobium sp. S2-20-1 Genome sequencing.</title>
        <authorList>
            <person name="Jin L."/>
        </authorList>
    </citation>
    <scope>NUCLEOTIDE SEQUENCE</scope>
    <source>
        <strain evidence="1">S2-20-1</strain>
    </source>
</reference>
<evidence type="ECO:0000313" key="1">
    <source>
        <dbReference type="EMBL" id="QWG15965.1"/>
    </source>
</evidence>
<accession>A0A975NJG2</accession>
<sequence length="74" mass="7912">MAFEIVAERDSETVRMKRNSSLIAIAKARVWASEGWNVTIVVMDEDAAVTTEECGQSLVLASAPSRQAVGSLAS</sequence>
<proteinExistence type="predicted"/>
<organism evidence="1 2">
    <name type="scientific">Bradyrhizobium sediminis</name>
    <dbReference type="NCBI Taxonomy" id="2840469"/>
    <lineage>
        <taxon>Bacteria</taxon>
        <taxon>Pseudomonadati</taxon>
        <taxon>Pseudomonadota</taxon>
        <taxon>Alphaproteobacteria</taxon>
        <taxon>Hyphomicrobiales</taxon>
        <taxon>Nitrobacteraceae</taxon>
        <taxon>Bradyrhizobium</taxon>
    </lineage>
</organism>
<gene>
    <name evidence="1" type="ORF">KMZ29_23145</name>
</gene>
<dbReference type="AlphaFoldDB" id="A0A975NJG2"/>